<dbReference type="EMBL" id="AM286690">
    <property type="protein sequence ID" value="CAL18197.1"/>
    <property type="molecule type" value="Genomic_DNA"/>
</dbReference>
<dbReference type="PROSITE" id="PS00163">
    <property type="entry name" value="FUMARATE_LYASES"/>
    <property type="match status" value="1"/>
</dbReference>
<dbReference type="Gene3D" id="1.10.40.30">
    <property type="entry name" value="Fumarase/aspartase (C-terminal domain)"/>
    <property type="match status" value="1"/>
</dbReference>
<dbReference type="InterPro" id="IPR018951">
    <property type="entry name" value="Fumarase_C_C"/>
</dbReference>
<evidence type="ECO:0000259" key="5">
    <source>
        <dbReference type="Pfam" id="PF10415"/>
    </source>
</evidence>
<dbReference type="Proteomes" id="UP000008871">
    <property type="component" value="Chromosome"/>
</dbReference>
<proteinExistence type="inferred from homology"/>
<keyword evidence="3" id="KW-0816">Tricarboxylic acid cycle</keyword>
<dbReference type="Pfam" id="PF10415">
    <property type="entry name" value="FumaraseC_C"/>
    <property type="match status" value="1"/>
</dbReference>
<keyword evidence="7" id="KW-1185">Reference proteome</keyword>
<feature type="binding site" evidence="3">
    <location>
        <begin position="136"/>
        <end position="138"/>
    </location>
    <ligand>
        <name>substrate</name>
    </ligand>
</feature>
<keyword evidence="3" id="KW-0963">Cytoplasm</keyword>
<dbReference type="FunFam" id="1.20.200.10:FF:000001">
    <property type="entry name" value="Fumarate hydratase, mitochondrial"/>
    <property type="match status" value="1"/>
</dbReference>
<comment type="subunit">
    <text evidence="3">Homotetramer.</text>
</comment>
<dbReference type="AlphaFoldDB" id="Q0VKV1"/>
<dbReference type="InterPro" id="IPR008948">
    <property type="entry name" value="L-Aspartase-like"/>
</dbReference>
<sequence length="462" mass="48912">MSTDHSDTRIETDSLGEIAVPSRARWGAQTQRAVDNFPISGRTLPPRFIQAVVHIKRCAAEANRELGELPSNKAVAIVGACNDLLAGHHGDQFPVDIFQTGSGTSTNMNVNEVIAHLCEEAGASIHPNDDVNLGQSSNDTIPTAIHVSAALAVTEHLIPALEQLIVELGLRAREHRETVKTGRTHLMDAMPVTVEQELQTWAMQLQDACGRVAGARDALLAVPQGGTAVGSGINAHPAFGETFASKLADETGLAFRALPHPFVAQSALDGPLALSAALRGIAVVLMKISNDLRWMNSGPTHGLGEIQLPATQPGSSIMPGKVNPVICESATMVATQVMGLDQANAIAAQSGNFQLNVMLPLVASNLLDMTEWLGNSCTNLAERAIKGMTFNEARLAEGVGKNPILVTALNPVIGYEKAAKIAKEAFASGRPVLEVAEEQSGLSRQKLEQLLDPKDLTHPLKG</sequence>
<evidence type="ECO:0000313" key="7">
    <source>
        <dbReference type="Proteomes" id="UP000008871"/>
    </source>
</evidence>
<reference evidence="6 7" key="1">
    <citation type="journal article" date="2006" name="Nat. Biotechnol.">
        <title>Genome sequence of the ubiquitous hydrocarbon-degrading marine bacterium Alcanivorax borkumensis.</title>
        <authorList>
            <person name="Schneiker S."/>
            <person name="Martins dos Santos V.A.P."/>
            <person name="Bartels D."/>
            <person name="Bekel T."/>
            <person name="Brecht M."/>
            <person name="Buhrmester J."/>
            <person name="Chernikova T.N."/>
            <person name="Denaro R."/>
            <person name="Ferrer M."/>
            <person name="Gertler C."/>
            <person name="Goesmann A."/>
            <person name="Golyshina O.V."/>
            <person name="Kaminski F."/>
            <person name="Khachane A.N."/>
            <person name="Lang S."/>
            <person name="Linke B."/>
            <person name="McHardy A.C."/>
            <person name="Meyer F."/>
            <person name="Nechitaylo T."/>
            <person name="Puehler A."/>
            <person name="Regenhardt D."/>
            <person name="Rupp O."/>
            <person name="Sabirova J.S."/>
            <person name="Selbitschka W."/>
            <person name="Yakimov M.M."/>
            <person name="Timmis K.N."/>
            <person name="Vorhoelter F.-J."/>
            <person name="Weidner S."/>
            <person name="Kaiser O."/>
            <person name="Golyshin P.N."/>
        </authorList>
    </citation>
    <scope>NUCLEOTIDE SEQUENCE [LARGE SCALE GENOMIC DNA]</scope>
    <source>
        <strain evidence="7">ATCC 700651 / DSM 11573 / NCIMB 13689 / SK2</strain>
    </source>
</reference>
<dbReference type="PANTHER" id="PTHR42696">
    <property type="entry name" value="ASPARTATE AMMONIA-LYASE"/>
    <property type="match status" value="1"/>
</dbReference>
<dbReference type="Gene3D" id="1.10.275.10">
    <property type="entry name" value="Fumarase/aspartase (N-terminal domain)"/>
    <property type="match status" value="1"/>
</dbReference>
<protein>
    <recommendedName>
        <fullName evidence="3">Fumarate hydratase class II</fullName>
        <shortName evidence="3">Fumarase C</shortName>
        <ecNumber evidence="3">4.2.1.2</ecNumber>
    </recommendedName>
    <alternativeName>
        <fullName evidence="3">Aerobic fumarase</fullName>
    </alternativeName>
    <alternativeName>
        <fullName evidence="3">Iron-independent fumarase</fullName>
    </alternativeName>
</protein>
<dbReference type="InterPro" id="IPR000362">
    <property type="entry name" value="Fumarate_lyase_fam"/>
</dbReference>
<evidence type="ECO:0000256" key="3">
    <source>
        <dbReference type="HAMAP-Rule" id="MF_00743"/>
    </source>
</evidence>
<gene>
    <name evidence="3" type="primary">fumC</name>
    <name evidence="6" type="ordered locus">ABO_2749</name>
</gene>
<feature type="active site" description="Proton donor/acceptor" evidence="3">
    <location>
        <position position="185"/>
    </location>
</feature>
<dbReference type="InterPro" id="IPR051546">
    <property type="entry name" value="Aspartate_Ammonia-Lyase"/>
</dbReference>
<dbReference type="InterPro" id="IPR005677">
    <property type="entry name" value="Fum_hydII"/>
</dbReference>
<name>Q0VKV1_ALCBS</name>
<dbReference type="GO" id="GO:0006106">
    <property type="term" value="P:fumarate metabolic process"/>
    <property type="evidence" value="ECO:0007669"/>
    <property type="project" value="InterPro"/>
</dbReference>
<dbReference type="HOGENOM" id="CLU_021594_4_1_6"/>
<dbReference type="RefSeq" id="WP_011590019.1">
    <property type="nucleotide sequence ID" value="NC_008260.1"/>
</dbReference>
<feature type="binding site" description="in site B" evidence="3">
    <location>
        <begin position="126"/>
        <end position="129"/>
    </location>
    <ligand>
        <name>substrate</name>
    </ligand>
</feature>
<dbReference type="InterPro" id="IPR022761">
    <property type="entry name" value="Fumarate_lyase_N"/>
</dbReference>
<dbReference type="OrthoDB" id="9802809at2"/>
<dbReference type="PRINTS" id="PR00145">
    <property type="entry name" value="ARGSUCLYASE"/>
</dbReference>
<keyword evidence="2 3" id="KW-0456">Lyase</keyword>
<comment type="similarity">
    <text evidence="1 3">Belongs to the class-II fumarase/aspartase family. Fumarase subfamily.</text>
</comment>
<dbReference type="STRING" id="393595.ABO_2749"/>
<organism evidence="6 7">
    <name type="scientific">Alcanivorax borkumensis (strain ATCC 700651 / DSM 11573 / NCIMB 13689 / SK2)</name>
    <dbReference type="NCBI Taxonomy" id="393595"/>
    <lineage>
        <taxon>Bacteria</taxon>
        <taxon>Pseudomonadati</taxon>
        <taxon>Pseudomonadota</taxon>
        <taxon>Gammaproteobacteria</taxon>
        <taxon>Oceanospirillales</taxon>
        <taxon>Alcanivoracaceae</taxon>
        <taxon>Alcanivorax</taxon>
    </lineage>
</organism>
<dbReference type="EC" id="4.2.1.2" evidence="3"/>
<accession>Q0VKV1</accession>
<feature type="binding site" evidence="3">
    <location>
        <begin position="102"/>
        <end position="104"/>
    </location>
    <ligand>
        <name>substrate</name>
    </ligand>
</feature>
<evidence type="ECO:0000256" key="1">
    <source>
        <dbReference type="ARBA" id="ARBA00009084"/>
    </source>
</evidence>
<comment type="miscellaneous">
    <text evidence="3">There are 2 substrate-binding sites: the catalytic A site, and the non-catalytic B site that may play a role in the transfer of substrate or product between the active site and the solvent. Alternatively, the B site may bind allosteric effectors.</text>
</comment>
<feature type="binding site" evidence="3">
    <location>
        <begin position="321"/>
        <end position="323"/>
    </location>
    <ligand>
        <name>substrate</name>
    </ligand>
</feature>
<dbReference type="InterPro" id="IPR020557">
    <property type="entry name" value="Fumarate_lyase_CS"/>
</dbReference>
<dbReference type="GO" id="GO:0008797">
    <property type="term" value="F:aspartate ammonia-lyase activity"/>
    <property type="evidence" value="ECO:0007669"/>
    <property type="project" value="TreeGrafter"/>
</dbReference>
<dbReference type="Gene3D" id="1.20.200.10">
    <property type="entry name" value="Fumarase/aspartase (Central domain)"/>
    <property type="match status" value="1"/>
</dbReference>
<comment type="function">
    <text evidence="3">Involved in the TCA cycle. Catalyzes the stereospecific interconversion of fumarate to L-malate.</text>
</comment>
<evidence type="ECO:0000313" key="6">
    <source>
        <dbReference type="EMBL" id="CAL18197.1"/>
    </source>
</evidence>
<feature type="domain" description="Fumarate lyase N-terminal" evidence="4">
    <location>
        <begin position="16"/>
        <end position="339"/>
    </location>
</feature>
<dbReference type="GO" id="GO:0006531">
    <property type="term" value="P:aspartate metabolic process"/>
    <property type="evidence" value="ECO:0007669"/>
    <property type="project" value="TreeGrafter"/>
</dbReference>
<dbReference type="Pfam" id="PF00206">
    <property type="entry name" value="Lyase_1"/>
    <property type="match status" value="1"/>
</dbReference>
<dbReference type="UniPathway" id="UPA00223">
    <property type="reaction ID" value="UER01007"/>
</dbReference>
<dbReference type="KEGG" id="abo:ABO_2749"/>
<feature type="binding site" evidence="3">
    <location>
        <position position="316"/>
    </location>
    <ligand>
        <name>substrate</name>
    </ligand>
</feature>
<feature type="site" description="Important for catalytic activity" evidence="3">
    <location>
        <position position="328"/>
    </location>
</feature>
<feature type="domain" description="Fumarase C C-terminal" evidence="5">
    <location>
        <begin position="405"/>
        <end position="458"/>
    </location>
</feature>
<dbReference type="InterPro" id="IPR024083">
    <property type="entry name" value="Fumarase/histidase_N"/>
</dbReference>
<dbReference type="GO" id="GO:0004333">
    <property type="term" value="F:fumarate hydratase activity"/>
    <property type="evidence" value="ECO:0007669"/>
    <property type="project" value="UniProtKB-UniRule"/>
</dbReference>
<evidence type="ECO:0000256" key="2">
    <source>
        <dbReference type="ARBA" id="ARBA00023239"/>
    </source>
</evidence>
<comment type="pathway">
    <text evidence="3">Carbohydrate metabolism; tricarboxylic acid cycle; (S)-malate from fumarate: step 1/1.</text>
</comment>
<comment type="subcellular location">
    <subcellularLocation>
        <location evidence="3">Cytoplasm</location>
    </subcellularLocation>
</comment>
<dbReference type="GO" id="GO:0006099">
    <property type="term" value="P:tricarboxylic acid cycle"/>
    <property type="evidence" value="ECO:0007669"/>
    <property type="project" value="UniProtKB-UniRule"/>
</dbReference>
<dbReference type="SUPFAM" id="SSF48557">
    <property type="entry name" value="L-aspartase-like"/>
    <property type="match status" value="1"/>
</dbReference>
<dbReference type="PANTHER" id="PTHR42696:SF2">
    <property type="entry name" value="ASPARTATE AMMONIA-LYASE"/>
    <property type="match status" value="1"/>
</dbReference>
<dbReference type="HAMAP" id="MF_00743">
    <property type="entry name" value="FumaraseC"/>
    <property type="match status" value="1"/>
</dbReference>
<feature type="binding site" evidence="3">
    <location>
        <position position="184"/>
    </location>
    <ligand>
        <name>substrate</name>
    </ligand>
</feature>
<dbReference type="eggNOG" id="COG0114">
    <property type="taxonomic scope" value="Bacteria"/>
</dbReference>
<dbReference type="FunFam" id="1.10.275.10:FF:000001">
    <property type="entry name" value="Fumarate hydratase, mitochondrial"/>
    <property type="match status" value="1"/>
</dbReference>
<evidence type="ECO:0000259" key="4">
    <source>
        <dbReference type="Pfam" id="PF00206"/>
    </source>
</evidence>
<dbReference type="GO" id="GO:0005829">
    <property type="term" value="C:cytosol"/>
    <property type="evidence" value="ECO:0007669"/>
    <property type="project" value="TreeGrafter"/>
</dbReference>
<dbReference type="CDD" id="cd01362">
    <property type="entry name" value="Fumarase_classII"/>
    <property type="match status" value="1"/>
</dbReference>
<dbReference type="FunFam" id="1.10.40.30:FF:000002">
    <property type="entry name" value="Fumarate hydratase class II"/>
    <property type="match status" value="1"/>
</dbReference>
<dbReference type="PRINTS" id="PR00149">
    <property type="entry name" value="FUMRATELYASE"/>
</dbReference>
<feature type="active site" evidence="3">
    <location>
        <position position="315"/>
    </location>
</feature>
<comment type="catalytic activity">
    <reaction evidence="3">
        <text>(S)-malate = fumarate + H2O</text>
        <dbReference type="Rhea" id="RHEA:12460"/>
        <dbReference type="ChEBI" id="CHEBI:15377"/>
        <dbReference type="ChEBI" id="CHEBI:15589"/>
        <dbReference type="ChEBI" id="CHEBI:29806"/>
        <dbReference type="EC" id="4.2.1.2"/>
    </reaction>
</comment>